<comment type="similarity">
    <text evidence="1">Belongs to the UPF0751 family.</text>
</comment>
<evidence type="ECO:0000256" key="1">
    <source>
        <dbReference type="ARBA" id="ARBA00007189"/>
    </source>
</evidence>
<dbReference type="RefSeq" id="WP_245965716.1">
    <property type="nucleotide sequence ID" value="NZ_QPJK01000004.1"/>
</dbReference>
<evidence type="ECO:0000313" key="2">
    <source>
        <dbReference type="EMBL" id="RCW71193.1"/>
    </source>
</evidence>
<dbReference type="AlphaFoldDB" id="A0A368XTA3"/>
<gene>
    <name evidence="2" type="ORF">DES41_10412</name>
</gene>
<organism evidence="2 3">
    <name type="scientific">Pseudorhodoferax soli</name>
    <dbReference type="NCBI Taxonomy" id="545864"/>
    <lineage>
        <taxon>Bacteria</taxon>
        <taxon>Pseudomonadati</taxon>
        <taxon>Pseudomonadota</taxon>
        <taxon>Betaproteobacteria</taxon>
        <taxon>Burkholderiales</taxon>
        <taxon>Comamonadaceae</taxon>
    </lineage>
</organism>
<comment type="caution">
    <text evidence="2">The sequence shown here is derived from an EMBL/GenBank/DDBJ whole genome shotgun (WGS) entry which is preliminary data.</text>
</comment>
<sequence>MAAQIEERGWAAEHLVSLRQLGAAQQRCSAVIAAQHRRIEQLEAQLLRTRAALVVRTTALGWARQQDVAAIDEHDPATLDESLQAADLVICQTGCLSHGDYWRVRDHCRRTGKTCVMVEQPEALRIVRLQREAAAG</sequence>
<reference evidence="2 3" key="1">
    <citation type="submission" date="2018-07" db="EMBL/GenBank/DDBJ databases">
        <title>Genomic Encyclopedia of Type Strains, Phase IV (KMG-IV): sequencing the most valuable type-strain genomes for metagenomic binning, comparative biology and taxonomic classification.</title>
        <authorList>
            <person name="Goeker M."/>
        </authorList>
    </citation>
    <scope>NUCLEOTIDE SEQUENCE [LARGE SCALE GENOMIC DNA]</scope>
    <source>
        <strain evidence="2 3">DSM 21634</strain>
    </source>
</reference>
<dbReference type="EMBL" id="QPJK01000004">
    <property type="protein sequence ID" value="RCW71193.1"/>
    <property type="molecule type" value="Genomic_DNA"/>
</dbReference>
<keyword evidence="3" id="KW-1185">Reference proteome</keyword>
<accession>A0A368XTA3</accession>
<dbReference type="Pfam" id="PF10087">
    <property type="entry name" value="DUF2325"/>
    <property type="match status" value="1"/>
</dbReference>
<proteinExistence type="inferred from homology"/>
<dbReference type="Proteomes" id="UP000252884">
    <property type="component" value="Unassembled WGS sequence"/>
</dbReference>
<name>A0A368XTA3_9BURK</name>
<protein>
    <submittedName>
        <fullName evidence="2">Uncharacterized protein DUF2325</fullName>
    </submittedName>
</protein>
<evidence type="ECO:0000313" key="3">
    <source>
        <dbReference type="Proteomes" id="UP000252884"/>
    </source>
</evidence>
<dbReference type="InterPro" id="IPR016772">
    <property type="entry name" value="UCP020408"/>
</dbReference>